<gene>
    <name evidence="1" type="ORF">SDC9_181396</name>
</gene>
<dbReference type="EMBL" id="VSSQ01086642">
    <property type="protein sequence ID" value="MPN33904.1"/>
    <property type="molecule type" value="Genomic_DNA"/>
</dbReference>
<comment type="caution">
    <text evidence="1">The sequence shown here is derived from an EMBL/GenBank/DDBJ whole genome shotgun (WGS) entry which is preliminary data.</text>
</comment>
<dbReference type="AlphaFoldDB" id="A0A645HCT2"/>
<name>A0A645HCT2_9ZZZZ</name>
<accession>A0A645HCT2</accession>
<proteinExistence type="predicted"/>
<reference evidence="1" key="1">
    <citation type="submission" date="2019-08" db="EMBL/GenBank/DDBJ databases">
        <authorList>
            <person name="Kucharzyk K."/>
            <person name="Murdoch R.W."/>
            <person name="Higgins S."/>
            <person name="Loffler F."/>
        </authorList>
    </citation>
    <scope>NUCLEOTIDE SEQUENCE</scope>
</reference>
<evidence type="ECO:0000313" key="1">
    <source>
        <dbReference type="EMBL" id="MPN33904.1"/>
    </source>
</evidence>
<sequence>MNNAKTGIRDITDSLTPLKFNKIITIITKNTNPNFSTLQPAGRKLNIASTPLDIEIAIVST</sequence>
<protein>
    <submittedName>
        <fullName evidence="1">Uncharacterized protein</fullName>
    </submittedName>
</protein>
<organism evidence="1">
    <name type="scientific">bioreactor metagenome</name>
    <dbReference type="NCBI Taxonomy" id="1076179"/>
    <lineage>
        <taxon>unclassified sequences</taxon>
        <taxon>metagenomes</taxon>
        <taxon>ecological metagenomes</taxon>
    </lineage>
</organism>